<feature type="domain" description="Zinc knuckle CX2CX4HX4C" evidence="2">
    <location>
        <begin position="99"/>
        <end position="148"/>
    </location>
</feature>
<dbReference type="EMBL" id="JAATIQ010000507">
    <property type="protein sequence ID" value="KAF4353365.1"/>
    <property type="molecule type" value="Genomic_DNA"/>
</dbReference>
<dbReference type="AlphaFoldDB" id="A0A7J6E4L6"/>
<organism evidence="3 7">
    <name type="scientific">Cannabis sativa</name>
    <name type="common">Hemp</name>
    <name type="synonym">Marijuana</name>
    <dbReference type="NCBI Taxonomy" id="3483"/>
    <lineage>
        <taxon>Eukaryota</taxon>
        <taxon>Viridiplantae</taxon>
        <taxon>Streptophyta</taxon>
        <taxon>Embryophyta</taxon>
        <taxon>Tracheophyta</taxon>
        <taxon>Spermatophyta</taxon>
        <taxon>Magnoliopsida</taxon>
        <taxon>eudicotyledons</taxon>
        <taxon>Gunneridae</taxon>
        <taxon>Pentapetalae</taxon>
        <taxon>rosids</taxon>
        <taxon>fabids</taxon>
        <taxon>Rosales</taxon>
        <taxon>Cannabaceae</taxon>
        <taxon>Cannabis</taxon>
    </lineage>
</organism>
<proteinExistence type="predicted"/>
<dbReference type="Proteomes" id="UP000583929">
    <property type="component" value="Unassembled WGS sequence"/>
</dbReference>
<gene>
    <name evidence="4" type="ORF">F8388_016548</name>
    <name evidence="5" type="ORF">G4B88_011683</name>
    <name evidence="3" type="ORF">G4B88_018785</name>
</gene>
<evidence type="ECO:0000313" key="7">
    <source>
        <dbReference type="Proteomes" id="UP000583929"/>
    </source>
</evidence>
<dbReference type="InterPro" id="IPR040256">
    <property type="entry name" value="At4g02000-like"/>
</dbReference>
<evidence type="ECO:0000313" key="4">
    <source>
        <dbReference type="EMBL" id="KAF4363420.1"/>
    </source>
</evidence>
<dbReference type="PANTHER" id="PTHR31286:SF167">
    <property type="entry name" value="OS09G0268800 PROTEIN"/>
    <property type="match status" value="1"/>
</dbReference>
<dbReference type="PANTHER" id="PTHR31286">
    <property type="entry name" value="GLYCINE-RICH CELL WALL STRUCTURAL PROTEIN 1.8-LIKE"/>
    <property type="match status" value="1"/>
</dbReference>
<reference evidence="6 7" key="1">
    <citation type="journal article" date="2020" name="bioRxiv">
        <title>Sequence and annotation of 42 cannabis genomes reveals extensive copy number variation in cannabinoid synthesis and pathogen resistance genes.</title>
        <authorList>
            <person name="Mckernan K.J."/>
            <person name="Helbert Y."/>
            <person name="Kane L.T."/>
            <person name="Ebling H."/>
            <person name="Zhang L."/>
            <person name="Liu B."/>
            <person name="Eaton Z."/>
            <person name="Mclaughlin S."/>
            <person name="Kingan S."/>
            <person name="Baybayan P."/>
            <person name="Concepcion G."/>
            <person name="Jordan M."/>
            <person name="Riva A."/>
            <person name="Barbazuk W."/>
            <person name="Harkins T."/>
        </authorList>
    </citation>
    <scope>NUCLEOTIDE SEQUENCE [LARGE SCALE GENOMIC DNA]</scope>
    <source>
        <strain evidence="6 7">cv. Jamaican Lion 4</strain>
        <strain evidence="3">Father</strain>
        <strain evidence="4">Mother</strain>
        <tissue evidence="3">Leaf</tissue>
    </source>
</reference>
<dbReference type="Pfam" id="PF14392">
    <property type="entry name" value="zf-CCHC_4"/>
    <property type="match status" value="1"/>
</dbReference>
<protein>
    <recommendedName>
        <fullName evidence="2">Zinc knuckle CX2CX4HX4C domain-containing protein</fullName>
    </recommendedName>
</protein>
<dbReference type="InterPro" id="IPR025836">
    <property type="entry name" value="Zn_knuckle_CX2CX4HX4C"/>
</dbReference>
<evidence type="ECO:0000313" key="5">
    <source>
        <dbReference type="EMBL" id="KAF4373414.1"/>
    </source>
</evidence>
<comment type="caution">
    <text evidence="3">The sequence shown here is derived from an EMBL/GenBank/DDBJ whole genome shotgun (WGS) entry which is preliminary data.</text>
</comment>
<evidence type="ECO:0000259" key="2">
    <source>
        <dbReference type="Pfam" id="PF14392"/>
    </source>
</evidence>
<dbReference type="Proteomes" id="UP000525078">
    <property type="component" value="Unassembled WGS sequence"/>
</dbReference>
<name>A0A7J6E4L6_CANSA</name>
<feature type="region of interest" description="Disordered" evidence="1">
    <location>
        <begin position="1"/>
        <end position="25"/>
    </location>
</feature>
<evidence type="ECO:0000313" key="3">
    <source>
        <dbReference type="EMBL" id="KAF4353365.1"/>
    </source>
</evidence>
<keyword evidence="7" id="KW-1185">Reference proteome</keyword>
<dbReference type="EMBL" id="JAATIQ010000179">
    <property type="protein sequence ID" value="KAF4373414.1"/>
    <property type="molecule type" value="Genomic_DNA"/>
</dbReference>
<evidence type="ECO:0000313" key="6">
    <source>
        <dbReference type="Proteomes" id="UP000525078"/>
    </source>
</evidence>
<dbReference type="EMBL" id="JAATIP010000175">
    <property type="protein sequence ID" value="KAF4363420.1"/>
    <property type="molecule type" value="Genomic_DNA"/>
</dbReference>
<accession>A0A7J6E4L6</accession>
<evidence type="ECO:0000256" key="1">
    <source>
        <dbReference type="SAM" id="MobiDB-lite"/>
    </source>
</evidence>
<sequence>MVRSATLPEPKTPEMGGSDGGEEGPVVCDNGGTVGGRGGGASTSAMVFSAVEISWPEMEAAAMESRLRMPSNLLGTYVDVHEDSLNEGWGPFLRFRAILDISKPLLRGEMVKLKDSLDEFWLEFRYERLPEFCFECGTIGHPFESCHKFLEQIYNGNDPSLEYGPAMIGSPLPDSGYDRYRTDFFKGGAWPLMTRLAKNSFTAAIHFLCH</sequence>